<dbReference type="RefSeq" id="WP_051657937.1">
    <property type="nucleotide sequence ID" value="NZ_CP007793.1"/>
</dbReference>
<feature type="transmembrane region" description="Helical" evidence="1">
    <location>
        <begin position="64"/>
        <end position="84"/>
    </location>
</feature>
<dbReference type="EMBL" id="CP007793">
    <property type="protein sequence ID" value="AIB12463.1"/>
    <property type="molecule type" value="Genomic_DNA"/>
</dbReference>
<keyword evidence="1" id="KW-1133">Transmembrane helix</keyword>
<dbReference type="Proteomes" id="UP000236268">
    <property type="component" value="Unassembled WGS sequence"/>
</dbReference>
<accession>A0A2K1FT06</accession>
<feature type="transmembrane region" description="Helical" evidence="1">
    <location>
        <begin position="32"/>
        <end position="52"/>
    </location>
</feature>
<feature type="transmembrane region" description="Helical" evidence="1">
    <location>
        <begin position="160"/>
        <end position="182"/>
    </location>
</feature>
<evidence type="ECO:0000313" key="5">
    <source>
        <dbReference type="Proteomes" id="UP000236268"/>
    </source>
</evidence>
<protein>
    <recommendedName>
        <fullName evidence="6">Intracellular septation protein A</fullName>
    </recommendedName>
</protein>
<evidence type="ECO:0008006" key="6">
    <source>
        <dbReference type="Google" id="ProtNLM"/>
    </source>
</evidence>
<dbReference type="Proteomes" id="UP000027186">
    <property type="component" value="Chromosome"/>
</dbReference>
<name>A0A060DN36_9PROT</name>
<dbReference type="AlphaFoldDB" id="A0A060DN36"/>
<proteinExistence type="predicted"/>
<dbReference type="EMBL" id="POWG01000044">
    <property type="protein sequence ID" value="PNQ95660.1"/>
    <property type="molecule type" value="Genomic_DNA"/>
</dbReference>
<evidence type="ECO:0000256" key="1">
    <source>
        <dbReference type="SAM" id="Phobius"/>
    </source>
</evidence>
<sequence length="193" mass="20041">MPSSRNRLPPFGVAALVVAGALYPVLVYGGRALVPPLAFVAVALALIGARFAMCSSPAARVWRLPLAAAAALVGVLAALDGALAAKAYPVALSLGTAAVFGASLLRPPSLVERFARLQEPDLPPAGQAYCRTVTVVWTVWLVSNAAVAGALALWGSDEAWALWTGLIAYIVMGLLFGGEVLVRRSMRRRHAGA</sequence>
<gene>
    <name evidence="2" type="ORF">ABAZ39_10745</name>
    <name evidence="3" type="ORF">C1S70_27720</name>
</gene>
<evidence type="ECO:0000313" key="4">
    <source>
        <dbReference type="Proteomes" id="UP000027186"/>
    </source>
</evidence>
<accession>A0A060DN36</accession>
<evidence type="ECO:0000313" key="3">
    <source>
        <dbReference type="EMBL" id="PNQ95660.1"/>
    </source>
</evidence>
<organism evidence="2 4">
    <name type="scientific">Azospirillum argentinense</name>
    <dbReference type="NCBI Taxonomy" id="2970906"/>
    <lineage>
        <taxon>Bacteria</taxon>
        <taxon>Pseudomonadati</taxon>
        <taxon>Pseudomonadota</taxon>
        <taxon>Alphaproteobacteria</taxon>
        <taxon>Rhodospirillales</taxon>
        <taxon>Azospirillaceae</taxon>
        <taxon>Azospirillum</taxon>
    </lineage>
</organism>
<keyword evidence="1" id="KW-0472">Membrane</keyword>
<evidence type="ECO:0000313" key="2">
    <source>
        <dbReference type="EMBL" id="AIB12463.1"/>
    </source>
</evidence>
<feature type="transmembrane region" description="Helical" evidence="1">
    <location>
        <begin position="128"/>
        <end position="154"/>
    </location>
</feature>
<reference evidence="3 5" key="2">
    <citation type="submission" date="2018-01" db="EMBL/GenBank/DDBJ databases">
        <title>Whole genome sequence of Azospirillum brasilense REC3 isolated from strawberry roots.</title>
        <authorList>
            <person name="Fontana C.A."/>
            <person name="Salazar S.M."/>
            <person name="Bassi D."/>
            <person name="Puglisi E."/>
            <person name="Lovaisa N.C."/>
            <person name="Toffoli L.M."/>
            <person name="Pedraza R."/>
            <person name="Cocconcelli P.S."/>
        </authorList>
    </citation>
    <scope>NUCLEOTIDE SEQUENCE [LARGE SCALE GENOMIC DNA]</scope>
    <source>
        <strain evidence="3 5">REC3</strain>
    </source>
</reference>
<dbReference type="OrthoDB" id="8537043at2"/>
<reference evidence="2 4" key="1">
    <citation type="journal article" date="2014" name="Genome Announc.">
        <title>Complete Genome Sequence of the Model Rhizosphere Strain Azospirillum brasilense Az39, Successfully Applied in Agriculture.</title>
        <authorList>
            <person name="Rivera D."/>
            <person name="Revale S."/>
            <person name="Molina R."/>
            <person name="Gualpa J."/>
            <person name="Puente M."/>
            <person name="Maroniche G."/>
            <person name="Paris G."/>
            <person name="Baker D."/>
            <person name="Clavijo B."/>
            <person name="McLay K."/>
            <person name="Spaepen S."/>
            <person name="Perticari A."/>
            <person name="Vazquez M."/>
            <person name="Wisniewski-Dye F."/>
            <person name="Watkins C."/>
            <person name="Martinez-Abarca F."/>
            <person name="Vanderleyden J."/>
            <person name="Cassan F."/>
        </authorList>
    </citation>
    <scope>NUCLEOTIDE SEQUENCE [LARGE SCALE GENOMIC DNA]</scope>
    <source>
        <strain evidence="2 4">Az39</strain>
    </source>
</reference>
<dbReference type="KEGG" id="abq:ABAZ39_10745"/>
<keyword evidence="1" id="KW-0812">Transmembrane</keyword>
<feature type="transmembrane region" description="Helical" evidence="1">
    <location>
        <begin position="90"/>
        <end position="107"/>
    </location>
</feature>
<feature type="transmembrane region" description="Helical" evidence="1">
    <location>
        <begin position="7"/>
        <end position="26"/>
    </location>
</feature>